<dbReference type="CDD" id="cd06267">
    <property type="entry name" value="PBP1_LacI_sugar_binding-like"/>
    <property type="match status" value="1"/>
</dbReference>
<dbReference type="PANTHER" id="PTHR30146:SF153">
    <property type="entry name" value="LACTOSE OPERON REPRESSOR"/>
    <property type="match status" value="1"/>
</dbReference>
<accession>A0A5J5GCM8</accession>
<evidence type="ECO:0000313" key="5">
    <source>
        <dbReference type="EMBL" id="KAA9005552.1"/>
    </source>
</evidence>
<reference evidence="5 6" key="1">
    <citation type="submission" date="2019-09" db="EMBL/GenBank/DDBJ databases">
        <authorList>
            <person name="Park J.-S."/>
            <person name="Choi H.-J."/>
        </authorList>
    </citation>
    <scope>NUCLEOTIDE SEQUENCE [LARGE SCALE GENOMIC DNA]</scope>
    <source>
        <strain evidence="5 6">176SS1-4</strain>
    </source>
</reference>
<keyword evidence="3" id="KW-0804">Transcription</keyword>
<dbReference type="PANTHER" id="PTHR30146">
    <property type="entry name" value="LACI-RELATED TRANSCRIPTIONAL REPRESSOR"/>
    <property type="match status" value="1"/>
</dbReference>
<dbReference type="GO" id="GO:0003700">
    <property type="term" value="F:DNA-binding transcription factor activity"/>
    <property type="evidence" value="ECO:0007669"/>
    <property type="project" value="TreeGrafter"/>
</dbReference>
<keyword evidence="2" id="KW-0238">DNA-binding</keyword>
<sequence>MGVPTCSIRPPRMDGVILVAPRLAADVLAGYARQIPSVVIGHHEPTADAFDTVNSDDEQGARLSVRHLIDRGYEDIWMLTAPGRPGGYEVYDRREAGYRAEMQEAGLEGRVQVVRSDSETGSNLAELSELLRDLPKPGAVFCWSDIHAIPLLTLARDEGYEVPEEVAVVGYDNTHVGALPPIKLSSVDQHGVEIGRRAAATLQRRIRGETTGEHLLIQPELVLRASG</sequence>
<dbReference type="GO" id="GO:0000976">
    <property type="term" value="F:transcription cis-regulatory region binding"/>
    <property type="evidence" value="ECO:0007669"/>
    <property type="project" value="TreeGrafter"/>
</dbReference>
<protein>
    <submittedName>
        <fullName evidence="5">LacI family transcriptional regulator</fullName>
    </submittedName>
</protein>
<dbReference type="Proteomes" id="UP000326554">
    <property type="component" value="Unassembled WGS sequence"/>
</dbReference>
<dbReference type="InterPro" id="IPR046335">
    <property type="entry name" value="LacI/GalR-like_sensor"/>
</dbReference>
<evidence type="ECO:0000313" key="6">
    <source>
        <dbReference type="Proteomes" id="UP000326554"/>
    </source>
</evidence>
<dbReference type="RefSeq" id="WP_150446458.1">
    <property type="nucleotide sequence ID" value="NZ_VYQE01000006.1"/>
</dbReference>
<comment type="caution">
    <text evidence="5">The sequence shown here is derived from an EMBL/GenBank/DDBJ whole genome shotgun (WGS) entry which is preliminary data.</text>
</comment>
<dbReference type="EMBL" id="VYQE01000006">
    <property type="protein sequence ID" value="KAA9005552.1"/>
    <property type="molecule type" value="Genomic_DNA"/>
</dbReference>
<evidence type="ECO:0000256" key="3">
    <source>
        <dbReference type="ARBA" id="ARBA00023163"/>
    </source>
</evidence>
<dbReference type="InterPro" id="IPR028082">
    <property type="entry name" value="Peripla_BP_I"/>
</dbReference>
<organism evidence="5 6">
    <name type="scientific">Histidinibacterium aquaticum</name>
    <dbReference type="NCBI Taxonomy" id="2613962"/>
    <lineage>
        <taxon>Bacteria</taxon>
        <taxon>Pseudomonadati</taxon>
        <taxon>Pseudomonadota</taxon>
        <taxon>Alphaproteobacteria</taxon>
        <taxon>Rhodobacterales</taxon>
        <taxon>Paracoccaceae</taxon>
        <taxon>Histidinibacterium</taxon>
    </lineage>
</organism>
<gene>
    <name evidence="5" type="ORF">F3S47_16750</name>
</gene>
<dbReference type="Pfam" id="PF13377">
    <property type="entry name" value="Peripla_BP_3"/>
    <property type="match status" value="1"/>
</dbReference>
<evidence type="ECO:0000256" key="1">
    <source>
        <dbReference type="ARBA" id="ARBA00023015"/>
    </source>
</evidence>
<dbReference type="AlphaFoldDB" id="A0A5J5GCM8"/>
<name>A0A5J5GCM8_9RHOB</name>
<keyword evidence="6" id="KW-1185">Reference proteome</keyword>
<evidence type="ECO:0000259" key="4">
    <source>
        <dbReference type="Pfam" id="PF13377"/>
    </source>
</evidence>
<proteinExistence type="predicted"/>
<dbReference type="SUPFAM" id="SSF53822">
    <property type="entry name" value="Periplasmic binding protein-like I"/>
    <property type="match status" value="1"/>
</dbReference>
<evidence type="ECO:0000256" key="2">
    <source>
        <dbReference type="ARBA" id="ARBA00023125"/>
    </source>
</evidence>
<keyword evidence="1" id="KW-0805">Transcription regulation</keyword>
<feature type="domain" description="Transcriptional regulator LacI/GalR-like sensor" evidence="4">
    <location>
        <begin position="65"/>
        <end position="226"/>
    </location>
</feature>
<dbReference type="Gene3D" id="3.40.50.2300">
    <property type="match status" value="2"/>
</dbReference>